<feature type="domain" description="vWA-MoxR associated protein C-terminal" evidence="1">
    <location>
        <begin position="482"/>
        <end position="705"/>
    </location>
</feature>
<proteinExistence type="predicted"/>
<dbReference type="AlphaFoldDB" id="A0A918IJ38"/>
<name>A0A918IJ38_9ACTN</name>
<dbReference type="InterPro" id="IPR009003">
    <property type="entry name" value="Peptidase_S1_PA"/>
</dbReference>
<reference evidence="2" key="2">
    <citation type="submission" date="2020-09" db="EMBL/GenBank/DDBJ databases">
        <authorList>
            <person name="Sun Q."/>
            <person name="Ohkuma M."/>
        </authorList>
    </citation>
    <scope>NUCLEOTIDE SEQUENCE</scope>
    <source>
        <strain evidence="2">JCM 4369</strain>
    </source>
</reference>
<gene>
    <name evidence="2" type="ORF">GCM10010260_73920</name>
</gene>
<dbReference type="Proteomes" id="UP000618795">
    <property type="component" value="Unassembled WGS sequence"/>
</dbReference>
<evidence type="ECO:0000313" key="2">
    <source>
        <dbReference type="EMBL" id="GGV22772.1"/>
    </source>
</evidence>
<dbReference type="Pfam" id="PF20028">
    <property type="entry name" value="VMAP-C"/>
    <property type="match status" value="1"/>
</dbReference>
<evidence type="ECO:0000313" key="3">
    <source>
        <dbReference type="Proteomes" id="UP000618795"/>
    </source>
</evidence>
<organism evidence="2 3">
    <name type="scientific">Streptomyces filipinensis</name>
    <dbReference type="NCBI Taxonomy" id="66887"/>
    <lineage>
        <taxon>Bacteria</taxon>
        <taxon>Bacillati</taxon>
        <taxon>Actinomycetota</taxon>
        <taxon>Actinomycetes</taxon>
        <taxon>Kitasatosporales</taxon>
        <taxon>Streptomycetaceae</taxon>
        <taxon>Streptomyces</taxon>
    </lineage>
</organism>
<reference evidence="2" key="1">
    <citation type="journal article" date="2014" name="Int. J. Syst. Evol. Microbiol.">
        <title>Complete genome sequence of Corynebacterium casei LMG S-19264T (=DSM 44701T), isolated from a smear-ripened cheese.</title>
        <authorList>
            <consortium name="US DOE Joint Genome Institute (JGI-PGF)"/>
            <person name="Walter F."/>
            <person name="Albersmeier A."/>
            <person name="Kalinowski J."/>
            <person name="Ruckert C."/>
        </authorList>
    </citation>
    <scope>NUCLEOTIDE SEQUENCE</scope>
    <source>
        <strain evidence="2">JCM 4369</strain>
    </source>
</reference>
<dbReference type="SUPFAM" id="SSF50494">
    <property type="entry name" value="Trypsin-like serine proteases"/>
    <property type="match status" value="1"/>
</dbReference>
<sequence length="728" mass="78648">MTWFRQGGSPRPVVSVLRQGAGDAEQPGGGKEAGAAVLLSPRQVLTCAHVINDALGVRPLSADRPAAEGLDVVFHTLGTPRRTVARVTVWVPPRRMPSGVWHGDLCVLELTEPAPEQTRPAVWREMTEGQAVRAFGPDGKAGGFADTEVKLADEGIYYLDGALSGAAIAPGFSGGPLWHRHDPAVVGLVVAHRETHGPLTGQQVVRRSWALPWQTIRAELLAAGAGDLIERCPARDPLAADPAREALGHALWELLGDPLTRADHARRLSDQLGYLPPADASAPGVEELADLLITADRALATLTESLASAHPGSGRPHALDRLLAAGRLSDTARLLSVGEHRTLTGKLKQVAAYDPALLPRAAREALRYTPLPAALRGARLSPEDVEAALGELEALPDGDLPDGGPSVPALLKLVEFTAAALPDPPREELRTWSGRVSRRLGVHQAALAQRRADAAAWAGRQPAAVTRIVAQISTFASDPQGQYRCRLWQVREDGTPVPVFTEESGPATTDRIGRLIRQAAERAELESGQEVKDVDILVDREGLHLPVDEWDAGNAIEWLPGEPLGVGHRVALRCPDITGHNPKHAQMLRARWSDADAAELLVVDEETADPKQLYSLLRTSHERTGQVVLHGPAVTRKILLEICLACGVPVIIWDRAARSHADARDLDEIAPHGPLLQLPERVRTFRGRIWADPEHHRARPSLVWEPEEPLPLPSRHRLMDPAEGAQTR</sequence>
<comment type="caution">
    <text evidence="2">The sequence shown here is derived from an EMBL/GenBank/DDBJ whole genome shotgun (WGS) entry which is preliminary data.</text>
</comment>
<evidence type="ECO:0000259" key="1">
    <source>
        <dbReference type="Pfam" id="PF20028"/>
    </source>
</evidence>
<keyword evidence="3" id="KW-1185">Reference proteome</keyword>
<accession>A0A918IJ38</accession>
<dbReference type="EMBL" id="BMTD01000024">
    <property type="protein sequence ID" value="GGV22772.1"/>
    <property type="molecule type" value="Genomic_DNA"/>
</dbReference>
<dbReference type="InterPro" id="IPR045450">
    <property type="entry name" value="VMAP_C"/>
</dbReference>
<protein>
    <recommendedName>
        <fullName evidence="1">vWA-MoxR associated protein C-terminal domain-containing protein</fullName>
    </recommendedName>
</protein>
<dbReference type="Pfam" id="PF13365">
    <property type="entry name" value="Trypsin_2"/>
    <property type="match status" value="1"/>
</dbReference>